<evidence type="ECO:0000259" key="3">
    <source>
        <dbReference type="SMART" id="SM00950"/>
    </source>
</evidence>
<dbReference type="OrthoDB" id="530017at2"/>
<comment type="caution">
    <text evidence="4">The sequence shown here is derived from an EMBL/GenBank/DDBJ whole genome shotgun (WGS) entry which is preliminary data.</text>
</comment>
<dbReference type="STRING" id="320771.Cflav_PD5943"/>
<evidence type="ECO:0000256" key="2">
    <source>
        <dbReference type="ARBA" id="ARBA00035032"/>
    </source>
</evidence>
<protein>
    <recommendedName>
        <fullName evidence="2">Protein argonaute</fullName>
    </recommendedName>
</protein>
<dbReference type="InterPro" id="IPR003165">
    <property type="entry name" value="Piwi"/>
</dbReference>
<name>B9X9W7_PEDPL</name>
<dbReference type="SMART" id="SM00950">
    <property type="entry name" value="Piwi"/>
    <property type="match status" value="1"/>
</dbReference>
<dbReference type="RefSeq" id="WP_007412615.1">
    <property type="nucleotide sequence ID" value="NZ_ABOX02000001.1"/>
</dbReference>
<dbReference type="InterPro" id="IPR012337">
    <property type="entry name" value="RNaseH-like_sf"/>
</dbReference>
<proteinExistence type="inferred from homology"/>
<dbReference type="EMBL" id="ABOX02000001">
    <property type="protein sequence ID" value="EEF63308.1"/>
    <property type="molecule type" value="Genomic_DNA"/>
</dbReference>
<evidence type="ECO:0000313" key="4">
    <source>
        <dbReference type="EMBL" id="EEF63308.1"/>
    </source>
</evidence>
<dbReference type="GO" id="GO:0003676">
    <property type="term" value="F:nucleic acid binding"/>
    <property type="evidence" value="ECO:0007669"/>
    <property type="project" value="InterPro"/>
</dbReference>
<dbReference type="SUPFAM" id="SSF53098">
    <property type="entry name" value="Ribonuclease H-like"/>
    <property type="match status" value="1"/>
</dbReference>
<dbReference type="CDD" id="cd04659">
    <property type="entry name" value="Piwi_piwi-like_ProArk"/>
    <property type="match status" value="1"/>
</dbReference>
<gene>
    <name evidence="4" type="ORF">Cflav_PD5943</name>
</gene>
<keyword evidence="5" id="KW-1185">Reference proteome</keyword>
<feature type="domain" description="Piwi" evidence="3">
    <location>
        <begin position="159"/>
        <end position="469"/>
    </location>
</feature>
<organism evidence="4 5">
    <name type="scientific">Pedosphaera parvula (strain Ellin514)</name>
    <dbReference type="NCBI Taxonomy" id="320771"/>
    <lineage>
        <taxon>Bacteria</taxon>
        <taxon>Pseudomonadati</taxon>
        <taxon>Verrucomicrobiota</taxon>
        <taxon>Pedosphaerae</taxon>
        <taxon>Pedosphaerales</taxon>
        <taxon>Pedosphaeraceae</taxon>
        <taxon>Pedosphaera</taxon>
    </lineage>
</organism>
<dbReference type="Proteomes" id="UP000003688">
    <property type="component" value="Unassembled WGS sequence"/>
</dbReference>
<sequence>MNVQLLDEPELEFGHKGRHVDIRFGIKAHGPVSIDDPQAPKEIKLGFVGTATSIEKLTAWLEECRNPIEAKQSKKPNLFPSFPGFGQDRCFYCDWISSEKLKRKIAPRELKEILEGMERNAAVKKVADRFIDECRYLTEYTNADVLVCAPPLDMFEKFDLPVGISDDDETRETDTPEYKIDFHDYLKARSLNLAKPIQFVRPPTYDPDAKHIRSTGNPRSLQDPATRAWNFHTALYYKARGVPWRLLRRTSDLDSAYIGISFYLSPDKEHIHTSVAQVFNERGEGMVVRGGEAERSEEDRQVHLSRTATYDLVISVLAEYKSHHHNLPARIVIHKTSSFNQDEKDGCNEALKTLGVDSHDFLVIRDSMVRLYRNGEYPPLRGTFMELDSDHWFLYTRGSVDFYMAYPGMYVPKSLEITPVETDESPRKIAEEILGLTKMNWNNTQFDNMQPITIKAARQVGGILKYATDLPKIEASYAYYM</sequence>
<dbReference type="AlphaFoldDB" id="B9X9W7"/>
<evidence type="ECO:0000256" key="1">
    <source>
        <dbReference type="ARBA" id="ARBA00035012"/>
    </source>
</evidence>
<comment type="similarity">
    <text evidence="1">Belongs to the argonaute family. Long pAgo subfamily.</text>
</comment>
<dbReference type="Gene3D" id="3.30.420.10">
    <property type="entry name" value="Ribonuclease H-like superfamily/Ribonuclease H"/>
    <property type="match status" value="1"/>
</dbReference>
<reference evidence="4 5" key="1">
    <citation type="journal article" date="2011" name="J. Bacteriol.">
        <title>Genome sequence of 'Pedosphaera parvula' Ellin514, an aerobic Verrucomicrobial isolate from pasture soil.</title>
        <authorList>
            <person name="Kant R."/>
            <person name="van Passel M.W."/>
            <person name="Sangwan P."/>
            <person name="Palva A."/>
            <person name="Lucas S."/>
            <person name="Copeland A."/>
            <person name="Lapidus A."/>
            <person name="Glavina Del Rio T."/>
            <person name="Dalin E."/>
            <person name="Tice H."/>
            <person name="Bruce D."/>
            <person name="Goodwin L."/>
            <person name="Pitluck S."/>
            <person name="Chertkov O."/>
            <person name="Larimer F.W."/>
            <person name="Land M.L."/>
            <person name="Hauser L."/>
            <person name="Brettin T.S."/>
            <person name="Detter J.C."/>
            <person name="Han S."/>
            <person name="de Vos W.M."/>
            <person name="Janssen P.H."/>
            <person name="Smidt H."/>
        </authorList>
    </citation>
    <scope>NUCLEOTIDE SEQUENCE [LARGE SCALE GENOMIC DNA]</scope>
    <source>
        <strain evidence="4 5">Ellin514</strain>
    </source>
</reference>
<accession>B9X9W7</accession>
<dbReference type="InterPro" id="IPR036397">
    <property type="entry name" value="RNaseH_sf"/>
</dbReference>
<evidence type="ECO:0000313" key="5">
    <source>
        <dbReference type="Proteomes" id="UP000003688"/>
    </source>
</evidence>